<dbReference type="InterPro" id="IPR009723">
    <property type="entry name" value="Pop1_N"/>
</dbReference>
<sequence>MSTAKHRMRDKKMKNQPINVTYSSQGSSHWRNGGTPLQVEAVIRLHIQGARGPLTQATPRRELGPGPPERRTGGYSQALPKHITASAFAKARAAEVNAMLTAVTKTTGSSHVFGALPKHMRRRAMSHNTKRLPCRLRDMANNMLEKSQKVKKEQSKSKSRKARRRHGNVLLEFNRRQRKNLWLETHIWHAKRFHMVKRWGYCLGDGPTYKCYRACYRAMSSHCLLQDMSYYSCVELQGPEDQLLATLSKLTSKEAGPTFAAAMCVSGRKQGSVVVYRAGQYPLQPLGPVTFLWRPRAQGRGQEDQGSQGSTHRQLWIWAHPTMKTDLLPELQAVCQCSEAVLPPGPVEHPVPQPAPTPTLGPGPGACPEAVRASGSGSKRKWSSREPEAAGPPAKKLLGYSTMSSTTPVTWRSSTTGIAIRLVLTGIVHRVGSDW</sequence>
<feature type="compositionally biased region" description="Basic and acidic residues" evidence="1">
    <location>
        <begin position="146"/>
        <end position="156"/>
    </location>
</feature>
<feature type="compositionally biased region" description="Basic residues" evidence="1">
    <location>
        <begin position="1"/>
        <end position="14"/>
    </location>
</feature>
<dbReference type="PANTHER" id="PTHR22731">
    <property type="entry name" value="RIBONUCLEASES P/MRP PROTEIN SUBUNIT POP1"/>
    <property type="match status" value="1"/>
</dbReference>
<dbReference type="InterPro" id="IPR039182">
    <property type="entry name" value="Pop1"/>
</dbReference>
<feature type="compositionally biased region" description="Polar residues" evidence="1">
    <location>
        <begin position="16"/>
        <end position="30"/>
    </location>
</feature>
<proteinExistence type="predicted"/>
<evidence type="ECO:0000313" key="3">
    <source>
        <dbReference type="Proteomes" id="UP001652741"/>
    </source>
</evidence>
<feature type="compositionally biased region" description="Basic and acidic residues" evidence="1">
    <location>
        <begin position="59"/>
        <end position="72"/>
    </location>
</feature>
<name>A0ABM3E8B1_SALSA</name>
<feature type="domain" description="Pop1 N-terminal" evidence="2">
    <location>
        <begin position="88"/>
        <end position="164"/>
    </location>
</feature>
<evidence type="ECO:0000259" key="2">
    <source>
        <dbReference type="Pfam" id="PF06978"/>
    </source>
</evidence>
<feature type="compositionally biased region" description="Pro residues" evidence="1">
    <location>
        <begin position="346"/>
        <end position="361"/>
    </location>
</feature>
<evidence type="ECO:0000313" key="4">
    <source>
        <dbReference type="RefSeq" id="XP_045567283.1"/>
    </source>
</evidence>
<dbReference type="PANTHER" id="PTHR22731:SF3">
    <property type="entry name" value="RIBONUCLEASES P_MRP PROTEIN SUBUNIT POP1"/>
    <property type="match status" value="1"/>
</dbReference>
<feature type="region of interest" description="Disordered" evidence="1">
    <location>
        <begin position="1"/>
        <end position="33"/>
    </location>
</feature>
<evidence type="ECO:0000256" key="1">
    <source>
        <dbReference type="SAM" id="MobiDB-lite"/>
    </source>
</evidence>
<dbReference type="Pfam" id="PF06978">
    <property type="entry name" value="POP1_N"/>
    <property type="match status" value="2"/>
</dbReference>
<dbReference type="RefSeq" id="XP_045567283.1">
    <property type="nucleotide sequence ID" value="XM_045711327.1"/>
</dbReference>
<feature type="region of interest" description="Disordered" evidence="1">
    <location>
        <begin position="50"/>
        <end position="76"/>
    </location>
</feature>
<accession>A0ABM3E8B1</accession>
<organism evidence="3 4">
    <name type="scientific">Salmo salar</name>
    <name type="common">Atlantic salmon</name>
    <dbReference type="NCBI Taxonomy" id="8030"/>
    <lineage>
        <taxon>Eukaryota</taxon>
        <taxon>Metazoa</taxon>
        <taxon>Chordata</taxon>
        <taxon>Craniata</taxon>
        <taxon>Vertebrata</taxon>
        <taxon>Euteleostomi</taxon>
        <taxon>Actinopterygii</taxon>
        <taxon>Neopterygii</taxon>
        <taxon>Teleostei</taxon>
        <taxon>Protacanthopterygii</taxon>
        <taxon>Salmoniformes</taxon>
        <taxon>Salmonidae</taxon>
        <taxon>Salmoninae</taxon>
        <taxon>Salmo</taxon>
    </lineage>
</organism>
<feature type="region of interest" description="Disordered" evidence="1">
    <location>
        <begin position="346"/>
        <end position="399"/>
    </location>
</feature>
<feature type="domain" description="Pop1 N-terminal" evidence="2">
    <location>
        <begin position="172"/>
        <end position="238"/>
    </location>
</feature>
<keyword evidence="3" id="KW-1185">Reference proteome</keyword>
<protein>
    <submittedName>
        <fullName evidence="4">Ribonucleases P/MRP protein subunit POP1-like</fullName>
    </submittedName>
</protein>
<reference evidence="4" key="1">
    <citation type="submission" date="2025-08" db="UniProtKB">
        <authorList>
            <consortium name="RefSeq"/>
        </authorList>
    </citation>
    <scope>IDENTIFICATION</scope>
</reference>
<dbReference type="GeneID" id="123723782"/>
<gene>
    <name evidence="4" type="primary">LOC123723782</name>
</gene>
<feature type="region of interest" description="Disordered" evidence="1">
    <location>
        <begin position="145"/>
        <end position="165"/>
    </location>
</feature>
<dbReference type="Proteomes" id="UP001652741">
    <property type="component" value="Unplaced"/>
</dbReference>